<evidence type="ECO:0000259" key="1">
    <source>
        <dbReference type="Pfam" id="PF01636"/>
    </source>
</evidence>
<dbReference type="PANTHER" id="PTHR21310">
    <property type="entry name" value="AMINOGLYCOSIDE PHOSPHOTRANSFERASE-RELATED-RELATED"/>
    <property type="match status" value="1"/>
</dbReference>
<dbReference type="KEGG" id="gau:GAU_3539"/>
<reference evidence="3" key="1">
    <citation type="submission" date="2006-03" db="EMBL/GenBank/DDBJ databases">
        <title>Complete genome sequence of Gemmatimonas aurantiaca T-27 that represents a novel phylum Gemmatimonadetes.</title>
        <authorList>
            <person name="Takasaki K."/>
            <person name="Ichikawa N."/>
            <person name="Miura H."/>
            <person name="Matsushita S."/>
            <person name="Watanabe Y."/>
            <person name="Oguchi A."/>
            <person name="Ankai A."/>
            <person name="Yashiro I."/>
            <person name="Takahashi M."/>
            <person name="Terui Y."/>
            <person name="Fukui S."/>
            <person name="Yokoyama H."/>
            <person name="Tanikawa S."/>
            <person name="Hanada S."/>
            <person name="Kamagata Y."/>
            <person name="Fujita N."/>
        </authorList>
    </citation>
    <scope>NUCLEOTIDE SEQUENCE [LARGE SCALE GENOMIC DNA]</scope>
    <source>
        <strain evidence="3">T-27 / DSM 14586 / JCM 11422 / NBRC 100505</strain>
    </source>
</reference>
<gene>
    <name evidence="2" type="ordered locus">GAU_3539</name>
</gene>
<dbReference type="InterPro" id="IPR051678">
    <property type="entry name" value="AGP_Transferase"/>
</dbReference>
<organism evidence="2 3">
    <name type="scientific">Gemmatimonas aurantiaca (strain DSM 14586 / JCM 11422 / NBRC 100505 / T-27)</name>
    <dbReference type="NCBI Taxonomy" id="379066"/>
    <lineage>
        <taxon>Bacteria</taxon>
        <taxon>Pseudomonadati</taxon>
        <taxon>Gemmatimonadota</taxon>
        <taxon>Gemmatimonadia</taxon>
        <taxon>Gemmatimonadales</taxon>
        <taxon>Gemmatimonadaceae</taxon>
        <taxon>Gemmatimonas</taxon>
    </lineage>
</organism>
<dbReference type="eggNOG" id="COG0510">
    <property type="taxonomic scope" value="Bacteria"/>
</dbReference>
<dbReference type="AlphaFoldDB" id="C1ADK4"/>
<dbReference type="Pfam" id="PF01636">
    <property type="entry name" value="APH"/>
    <property type="match status" value="1"/>
</dbReference>
<dbReference type="RefSeq" id="WP_015895350.1">
    <property type="nucleotide sequence ID" value="NC_012489.1"/>
</dbReference>
<proteinExistence type="predicted"/>
<dbReference type="STRING" id="379066.GAU_3539"/>
<evidence type="ECO:0000313" key="3">
    <source>
        <dbReference type="Proteomes" id="UP000002209"/>
    </source>
</evidence>
<dbReference type="SUPFAM" id="SSF56112">
    <property type="entry name" value="Protein kinase-like (PK-like)"/>
    <property type="match status" value="1"/>
</dbReference>
<feature type="domain" description="Aminoglycoside phosphotransferase" evidence="1">
    <location>
        <begin position="27"/>
        <end position="237"/>
    </location>
</feature>
<dbReference type="InterPro" id="IPR011009">
    <property type="entry name" value="Kinase-like_dom_sf"/>
</dbReference>
<sequence>MNSELKACLPPEWTSAAESDDADVVDFAPIAVGQSGASVHRVTTRHGAFVLKRTSVQEPLATWTLAVAVQRAAAEVGAAPQVVHHDAERRAVLSELIAGDIPFAARYGNPATRAAALAQFAGTIRRVHDLPLEGPLHAMPRADPQAVLRTVHHAAHDIGALPAWVHAHVHALLEEAPPLTDRAPVLSHNDVNPTNIACAGDRLVLLDWQSAAINDPYYDLATAAVFLRMDADASAALLWAYDQATDRQDIESVDRSTIAMLPPRFVWSQRIAAALSGTLFLQMAHHRGHRGDTTSREDDALLLEQVYAQMRAGTVHLHTGEGQWTLGLALLRASRNARHAQDVRNT</sequence>
<name>C1ADK4_GEMAT</name>
<dbReference type="Proteomes" id="UP000002209">
    <property type="component" value="Chromosome"/>
</dbReference>
<dbReference type="HOGENOM" id="CLU_841159_0_0_0"/>
<dbReference type="Gene3D" id="3.90.1200.10">
    <property type="match status" value="1"/>
</dbReference>
<dbReference type="InterPro" id="IPR002575">
    <property type="entry name" value="Aminoglycoside_PTrfase"/>
</dbReference>
<dbReference type="EMBL" id="AP009153">
    <property type="protein sequence ID" value="BAH40581.1"/>
    <property type="molecule type" value="Genomic_DNA"/>
</dbReference>
<accession>C1ADK4</accession>
<dbReference type="GO" id="GO:0016740">
    <property type="term" value="F:transferase activity"/>
    <property type="evidence" value="ECO:0007669"/>
    <property type="project" value="UniProtKB-KW"/>
</dbReference>
<keyword evidence="3" id="KW-1185">Reference proteome</keyword>
<keyword evidence="2" id="KW-0808">Transferase</keyword>
<protein>
    <submittedName>
        <fullName evidence="2">Putative phosphotransferase</fullName>
    </submittedName>
</protein>
<evidence type="ECO:0000313" key="2">
    <source>
        <dbReference type="EMBL" id="BAH40581.1"/>
    </source>
</evidence>